<dbReference type="AlphaFoldDB" id="A0A1C0YC03"/>
<dbReference type="Proteomes" id="UP000093199">
    <property type="component" value="Unassembled WGS sequence"/>
</dbReference>
<name>A0A1C0YC03_9BACL</name>
<sequence length="287" mass="32528">MKIAVMGDLHYVQQTQYNTGEAHTPAFIEARDRFFERYINGFFAVEADYYVSVGDLTNFGTADELSEVYQLIRKHDKTFIHTLGNHDLYTMTRQAVCEQVQQHTNYSIDTPEATLIFWETAREMDEEVYGGTVTAQQLAWLEKELLASGDKTVFVFGHHPIYDTTHHSNYENLSIDPSIDVASVLRKKEYGQAFYICGHTHYDSIVQHENWTYVQIAAVLDVPAMRVIDVQQGNVTVTAQTVLTAEYQHDAAIIAEQMDFFEGRLDGAGTTLTRNIVVPTAVPSSVR</sequence>
<dbReference type="EMBL" id="MASJ01000023">
    <property type="protein sequence ID" value="OCS84702.1"/>
    <property type="molecule type" value="Genomic_DNA"/>
</dbReference>
<dbReference type="InterPro" id="IPR004843">
    <property type="entry name" value="Calcineurin-like_PHP"/>
</dbReference>
<dbReference type="RefSeq" id="WP_066545997.1">
    <property type="nucleotide sequence ID" value="NZ_MASJ01000023.1"/>
</dbReference>
<dbReference type="PANTHER" id="PTHR42988:SF2">
    <property type="entry name" value="CYCLIC NUCLEOTIDE PHOSPHODIESTERASE CBUA0032-RELATED"/>
    <property type="match status" value="1"/>
</dbReference>
<evidence type="ECO:0000256" key="4">
    <source>
        <dbReference type="ARBA" id="ARBA00025742"/>
    </source>
</evidence>
<accession>A0A1C0YC03</accession>
<dbReference type="GO" id="GO:0016787">
    <property type="term" value="F:hydrolase activity"/>
    <property type="evidence" value="ECO:0007669"/>
    <property type="project" value="UniProtKB-KW"/>
</dbReference>
<dbReference type="GO" id="GO:0046872">
    <property type="term" value="F:metal ion binding"/>
    <property type="evidence" value="ECO:0007669"/>
    <property type="project" value="UniProtKB-KW"/>
</dbReference>
<dbReference type="Gene3D" id="3.60.21.10">
    <property type="match status" value="1"/>
</dbReference>
<feature type="domain" description="Calcineurin-like phosphoesterase" evidence="5">
    <location>
        <begin position="1"/>
        <end position="202"/>
    </location>
</feature>
<evidence type="ECO:0000256" key="2">
    <source>
        <dbReference type="ARBA" id="ARBA00022801"/>
    </source>
</evidence>
<evidence type="ECO:0000313" key="7">
    <source>
        <dbReference type="Proteomes" id="UP000093199"/>
    </source>
</evidence>
<organism evidence="6 7">
    <name type="scientific">Caryophanon tenue</name>
    <dbReference type="NCBI Taxonomy" id="33978"/>
    <lineage>
        <taxon>Bacteria</taxon>
        <taxon>Bacillati</taxon>
        <taxon>Bacillota</taxon>
        <taxon>Bacilli</taxon>
        <taxon>Bacillales</taxon>
        <taxon>Caryophanaceae</taxon>
        <taxon>Caryophanon</taxon>
    </lineage>
</organism>
<dbReference type="OrthoDB" id="1645838at2"/>
<gene>
    <name evidence="6" type="ORF">A6M13_03760</name>
</gene>
<dbReference type="Pfam" id="PF00149">
    <property type="entry name" value="Metallophos"/>
    <property type="match status" value="1"/>
</dbReference>
<dbReference type="STRING" id="33978.A6M13_03760"/>
<reference evidence="6 7" key="1">
    <citation type="submission" date="2016-07" db="EMBL/GenBank/DDBJ databases">
        <title>Caryophanon tenue genome sequencing.</title>
        <authorList>
            <person name="Verma A."/>
            <person name="Pal Y."/>
            <person name="Krishnamurthi S."/>
        </authorList>
    </citation>
    <scope>NUCLEOTIDE SEQUENCE [LARGE SCALE GENOMIC DNA]</scope>
    <source>
        <strain evidence="6 7">DSM 14152</strain>
    </source>
</reference>
<keyword evidence="7" id="KW-1185">Reference proteome</keyword>
<evidence type="ECO:0000256" key="1">
    <source>
        <dbReference type="ARBA" id="ARBA00022723"/>
    </source>
</evidence>
<proteinExistence type="inferred from homology"/>
<dbReference type="InterPro" id="IPR029052">
    <property type="entry name" value="Metallo-depent_PP-like"/>
</dbReference>
<evidence type="ECO:0000259" key="5">
    <source>
        <dbReference type="Pfam" id="PF00149"/>
    </source>
</evidence>
<protein>
    <recommendedName>
        <fullName evidence="5">Calcineurin-like phosphoesterase domain-containing protein</fullName>
    </recommendedName>
</protein>
<evidence type="ECO:0000256" key="3">
    <source>
        <dbReference type="ARBA" id="ARBA00023004"/>
    </source>
</evidence>
<keyword evidence="3" id="KW-0408">Iron</keyword>
<keyword evidence="1" id="KW-0479">Metal-binding</keyword>
<keyword evidence="2" id="KW-0378">Hydrolase</keyword>
<comment type="caution">
    <text evidence="6">The sequence shown here is derived from an EMBL/GenBank/DDBJ whole genome shotgun (WGS) entry which is preliminary data.</text>
</comment>
<dbReference type="SUPFAM" id="SSF56300">
    <property type="entry name" value="Metallo-dependent phosphatases"/>
    <property type="match status" value="1"/>
</dbReference>
<dbReference type="InterPro" id="IPR050884">
    <property type="entry name" value="CNP_phosphodiesterase-III"/>
</dbReference>
<dbReference type="PANTHER" id="PTHR42988">
    <property type="entry name" value="PHOSPHOHYDROLASE"/>
    <property type="match status" value="1"/>
</dbReference>
<comment type="similarity">
    <text evidence="4">Belongs to the cyclic nucleotide phosphodiesterase class-III family.</text>
</comment>
<evidence type="ECO:0000313" key="6">
    <source>
        <dbReference type="EMBL" id="OCS84702.1"/>
    </source>
</evidence>